<dbReference type="Pfam" id="PF08676">
    <property type="entry name" value="MutL_C"/>
    <property type="match status" value="1"/>
</dbReference>
<feature type="domain" description="MutL C-terminal dimerisation" evidence="6">
    <location>
        <begin position="438"/>
        <end position="572"/>
    </location>
</feature>
<dbReference type="Gene3D" id="3.30.1370.100">
    <property type="entry name" value="MutL, C-terminal domain, regulatory subdomain"/>
    <property type="match status" value="1"/>
</dbReference>
<keyword evidence="8" id="KW-0540">Nuclease</keyword>
<dbReference type="InterPro" id="IPR014721">
    <property type="entry name" value="Ribsml_uS5_D2-typ_fold_subgr"/>
</dbReference>
<evidence type="ECO:0000313" key="9">
    <source>
        <dbReference type="Proteomes" id="UP001305925"/>
    </source>
</evidence>
<keyword evidence="8" id="KW-0255">Endonuclease</keyword>
<dbReference type="InterPro" id="IPR042120">
    <property type="entry name" value="MutL_C_dimsub"/>
</dbReference>
<dbReference type="InterPro" id="IPR014790">
    <property type="entry name" value="MutL_C"/>
</dbReference>
<dbReference type="SUPFAM" id="SSF55874">
    <property type="entry name" value="ATPase domain of HSP90 chaperone/DNA topoisomerase II/histidine kinase"/>
    <property type="match status" value="1"/>
</dbReference>
<evidence type="ECO:0000256" key="2">
    <source>
        <dbReference type="ARBA" id="ARBA00021975"/>
    </source>
</evidence>
<gene>
    <name evidence="5 8" type="primary">mutL</name>
    <name evidence="8" type="ORF">QIA00_01040</name>
</gene>
<evidence type="ECO:0000313" key="8">
    <source>
        <dbReference type="EMBL" id="WNY63861.1"/>
    </source>
</evidence>
<evidence type="ECO:0000259" key="6">
    <source>
        <dbReference type="SMART" id="SM00853"/>
    </source>
</evidence>
<name>A0ABZ0CC54_9SPIR</name>
<dbReference type="InterPro" id="IPR002099">
    <property type="entry name" value="MutL/Mlh/PMS"/>
</dbReference>
<sequence>MNKIRFLDKYLVQKIAAGESIDRPCSILRELLDNSIDSGATKIEVFLEEGGIHKILIIDNGSGISKEDLKICYLPHTTSKISSEEDLRKIETLGFRGEALSSIAICSNIAITSSTNDNESYQIEVENGIEKCFKKQPAINGTIVDVTKIFHNFPARKRFLKQEPIETKMCLKVLEEKIITHPEINFEINLNQKLRKIYFKESLIDRVQNVYGNVIENNKFRVLKKEHENIKIEIFLAPDNFSKKNKRYIKTFVNRRPIDQKDLLEAITNGHSRILSPGNFPICYLFLEINPEYIDFNVHPQKKEVRFYNLPFLFKLISDNINNFFDKNINNYQDIIIKRQLTEDDNLIEMINQTENFNKTNTYDTLQNNNLETENDINEPNKNITKSNIDLRRYNSIIQNRPSLRENIENIFSDNFLEFEEPQNKTEKTEKEEIKFNYVGQIFSEFLIVEKINEIYFIDQHAVHEKIIYEKLRNSKKTFQKLLIPIEFTVVDKNIEEIIDSEIEEYKQMNIIISKIGSKKYQLESIPNICSQYENTLINFFQSRRSRTINSLESDLYATIACRKAVKTNDILSVEFSKFLINEFFKLEIKHCPHGRKIYYKISKYELEKKVDRA</sequence>
<dbReference type="Pfam" id="PF01119">
    <property type="entry name" value="DNA_mis_repair"/>
    <property type="match status" value="1"/>
</dbReference>
<dbReference type="RefSeq" id="WP_316256962.1">
    <property type="nucleotide sequence ID" value="NZ_CP132449.1"/>
</dbReference>
<evidence type="ECO:0000256" key="5">
    <source>
        <dbReference type="HAMAP-Rule" id="MF_00149"/>
    </source>
</evidence>
<dbReference type="NCBIfam" id="TIGR00585">
    <property type="entry name" value="mutl"/>
    <property type="match status" value="1"/>
</dbReference>
<dbReference type="HAMAP" id="MF_00149">
    <property type="entry name" value="DNA_mis_repair"/>
    <property type="match status" value="1"/>
</dbReference>
<dbReference type="InterPro" id="IPR020667">
    <property type="entry name" value="DNA_mismatch_repair_MutL"/>
</dbReference>
<dbReference type="InterPro" id="IPR038973">
    <property type="entry name" value="MutL/Mlh/Pms-like"/>
</dbReference>
<dbReference type="GO" id="GO:0004519">
    <property type="term" value="F:endonuclease activity"/>
    <property type="evidence" value="ECO:0007669"/>
    <property type="project" value="UniProtKB-KW"/>
</dbReference>
<evidence type="ECO:0000256" key="4">
    <source>
        <dbReference type="ARBA" id="ARBA00023204"/>
    </source>
</evidence>
<comment type="similarity">
    <text evidence="1 5">Belongs to the DNA mismatch repair MutL/HexB family.</text>
</comment>
<dbReference type="InterPro" id="IPR020568">
    <property type="entry name" value="Ribosomal_Su5_D2-typ_SF"/>
</dbReference>
<keyword evidence="4 5" id="KW-0234">DNA repair</keyword>
<feature type="domain" description="DNA mismatch repair protein S5" evidence="7">
    <location>
        <begin position="207"/>
        <end position="326"/>
    </location>
</feature>
<comment type="function">
    <text evidence="5">This protein is involved in the repair of mismatches in DNA. It is required for dam-dependent methyl-directed DNA mismatch repair. May act as a 'molecular matchmaker', a protein that promotes the formation of a stable complex between two or more DNA-binding proteins in an ATP-dependent manner without itself being part of a final effector complex.</text>
</comment>
<dbReference type="InterPro" id="IPR013507">
    <property type="entry name" value="DNA_mismatch_S5_2-like"/>
</dbReference>
<dbReference type="InterPro" id="IPR042121">
    <property type="entry name" value="MutL_C_regsub"/>
</dbReference>
<organism evidence="8 9">
    <name type="scientific">Borreliella americana</name>
    <dbReference type="NCBI Taxonomy" id="478807"/>
    <lineage>
        <taxon>Bacteria</taxon>
        <taxon>Pseudomonadati</taxon>
        <taxon>Spirochaetota</taxon>
        <taxon>Spirochaetia</taxon>
        <taxon>Spirochaetales</taxon>
        <taxon>Borreliaceae</taxon>
        <taxon>Borreliella</taxon>
    </lineage>
</organism>
<accession>A0ABZ0CC54</accession>
<dbReference type="Gene3D" id="3.30.230.10">
    <property type="match status" value="1"/>
</dbReference>
<evidence type="ECO:0000256" key="1">
    <source>
        <dbReference type="ARBA" id="ARBA00006082"/>
    </source>
</evidence>
<dbReference type="PROSITE" id="PS00058">
    <property type="entry name" value="DNA_MISMATCH_REPAIR_1"/>
    <property type="match status" value="1"/>
</dbReference>
<dbReference type="SUPFAM" id="SSF54211">
    <property type="entry name" value="Ribosomal protein S5 domain 2-like"/>
    <property type="match status" value="1"/>
</dbReference>
<dbReference type="PANTHER" id="PTHR10073">
    <property type="entry name" value="DNA MISMATCH REPAIR PROTEIN MLH, PMS, MUTL"/>
    <property type="match status" value="1"/>
</dbReference>
<dbReference type="SMART" id="SM01340">
    <property type="entry name" value="DNA_mis_repair"/>
    <property type="match status" value="1"/>
</dbReference>
<dbReference type="InterPro" id="IPR037198">
    <property type="entry name" value="MutL_C_sf"/>
</dbReference>
<keyword evidence="8" id="KW-0378">Hydrolase</keyword>
<keyword evidence="3 5" id="KW-0227">DNA damage</keyword>
<dbReference type="SMART" id="SM00853">
    <property type="entry name" value="MutL_C"/>
    <property type="match status" value="1"/>
</dbReference>
<dbReference type="InterPro" id="IPR014762">
    <property type="entry name" value="DNA_mismatch_repair_CS"/>
</dbReference>
<proteinExistence type="inferred from homology"/>
<dbReference type="Proteomes" id="UP001305925">
    <property type="component" value="Chromosome"/>
</dbReference>
<keyword evidence="9" id="KW-1185">Reference proteome</keyword>
<dbReference type="EMBL" id="CP132449">
    <property type="protein sequence ID" value="WNY63861.1"/>
    <property type="molecule type" value="Genomic_DNA"/>
</dbReference>
<dbReference type="Gene3D" id="3.30.565.10">
    <property type="entry name" value="Histidine kinase-like ATPase, C-terminal domain"/>
    <property type="match status" value="1"/>
</dbReference>
<protein>
    <recommendedName>
        <fullName evidence="2 5">DNA mismatch repair protein MutL</fullName>
    </recommendedName>
</protein>
<dbReference type="Gene3D" id="3.30.1540.20">
    <property type="entry name" value="MutL, C-terminal domain, dimerisation subdomain"/>
    <property type="match status" value="1"/>
</dbReference>
<dbReference type="InterPro" id="IPR036890">
    <property type="entry name" value="HATPase_C_sf"/>
</dbReference>
<dbReference type="CDD" id="cd16926">
    <property type="entry name" value="HATPase_MutL-MLH-PMS-like"/>
    <property type="match status" value="1"/>
</dbReference>
<dbReference type="Pfam" id="PF13589">
    <property type="entry name" value="HATPase_c_3"/>
    <property type="match status" value="1"/>
</dbReference>
<dbReference type="SUPFAM" id="SSF118116">
    <property type="entry name" value="DNA mismatch repair protein MutL"/>
    <property type="match status" value="1"/>
</dbReference>
<reference evidence="8" key="1">
    <citation type="submission" date="2023-07" db="EMBL/GenBank/DDBJ databases">
        <title>Genome sequencing of multiple Borrelia sensu lato isolates.</title>
        <authorList>
            <person name="Mongodin E.F."/>
            <person name="Rudenko N."/>
            <person name="Fraser C.M."/>
            <person name="Schutzer S."/>
            <person name="Luft B."/>
            <person name="Morgan R."/>
            <person name="Chastens S."/>
            <person name="Qiu W."/>
        </authorList>
    </citation>
    <scope>NUCLEOTIDE SEQUENCE [LARGE SCALE GENOMIC DNA]</scope>
    <source>
        <strain evidence="8">SCW30h</strain>
    </source>
</reference>
<evidence type="ECO:0000256" key="3">
    <source>
        <dbReference type="ARBA" id="ARBA00022763"/>
    </source>
</evidence>
<dbReference type="PANTHER" id="PTHR10073:SF12">
    <property type="entry name" value="DNA MISMATCH REPAIR PROTEIN MLH1"/>
    <property type="match status" value="1"/>
</dbReference>
<dbReference type="CDD" id="cd00782">
    <property type="entry name" value="MutL_Trans"/>
    <property type="match status" value="1"/>
</dbReference>
<evidence type="ECO:0000259" key="7">
    <source>
        <dbReference type="SMART" id="SM01340"/>
    </source>
</evidence>